<protein>
    <submittedName>
        <fullName evidence="2">Uncharacterized protein</fullName>
    </submittedName>
</protein>
<evidence type="ECO:0000313" key="2">
    <source>
        <dbReference type="EMBL" id="KAF2872959.1"/>
    </source>
</evidence>
<organism evidence="2 3">
    <name type="scientific">Massariosphaeria phaeospora</name>
    <dbReference type="NCBI Taxonomy" id="100035"/>
    <lineage>
        <taxon>Eukaryota</taxon>
        <taxon>Fungi</taxon>
        <taxon>Dikarya</taxon>
        <taxon>Ascomycota</taxon>
        <taxon>Pezizomycotina</taxon>
        <taxon>Dothideomycetes</taxon>
        <taxon>Pleosporomycetidae</taxon>
        <taxon>Pleosporales</taxon>
        <taxon>Pleosporales incertae sedis</taxon>
        <taxon>Massariosphaeria</taxon>
    </lineage>
</organism>
<dbReference type="Proteomes" id="UP000481861">
    <property type="component" value="Unassembled WGS sequence"/>
</dbReference>
<dbReference type="AlphaFoldDB" id="A0A7C8MAJ8"/>
<proteinExistence type="predicted"/>
<sequence length="194" mass="21351">MPLQLCIQRLERLRAWAVFFAGQVNTKVYASPPERGNGLGSRLSKRQVLRCIPWMTSIFIATGPSLWMQGFFRTPYPTTTVRLIAEISGGPILGLGIFLAFKRRLLPVARGVVPMLALTVLSGATVGVLPLFWPWQAVTLYGNKSTQLGLHTLPLSVGAFTGTVVAYLLPSFRGHNKILLSAFLVWVLRGDDDD</sequence>
<keyword evidence="1" id="KW-0472">Membrane</keyword>
<evidence type="ECO:0000256" key="1">
    <source>
        <dbReference type="SAM" id="Phobius"/>
    </source>
</evidence>
<evidence type="ECO:0000313" key="3">
    <source>
        <dbReference type="Proteomes" id="UP000481861"/>
    </source>
</evidence>
<name>A0A7C8MAJ8_9PLEO</name>
<comment type="caution">
    <text evidence="2">The sequence shown here is derived from an EMBL/GenBank/DDBJ whole genome shotgun (WGS) entry which is preliminary data.</text>
</comment>
<feature type="transmembrane region" description="Helical" evidence="1">
    <location>
        <begin position="51"/>
        <end position="71"/>
    </location>
</feature>
<gene>
    <name evidence="2" type="ORF">BDV95DRAFT_605545</name>
</gene>
<feature type="transmembrane region" description="Helical" evidence="1">
    <location>
        <begin position="153"/>
        <end position="170"/>
    </location>
</feature>
<accession>A0A7C8MAJ8</accession>
<dbReference type="OrthoDB" id="4161376at2759"/>
<dbReference type="EMBL" id="JAADJZ010000008">
    <property type="protein sequence ID" value="KAF2872959.1"/>
    <property type="molecule type" value="Genomic_DNA"/>
</dbReference>
<feature type="transmembrane region" description="Helical" evidence="1">
    <location>
        <begin position="113"/>
        <end position="133"/>
    </location>
</feature>
<keyword evidence="1" id="KW-0812">Transmembrane</keyword>
<keyword evidence="3" id="KW-1185">Reference proteome</keyword>
<feature type="transmembrane region" description="Helical" evidence="1">
    <location>
        <begin position="83"/>
        <end position="101"/>
    </location>
</feature>
<keyword evidence="1" id="KW-1133">Transmembrane helix</keyword>
<reference evidence="2 3" key="1">
    <citation type="submission" date="2020-01" db="EMBL/GenBank/DDBJ databases">
        <authorList>
            <consortium name="DOE Joint Genome Institute"/>
            <person name="Haridas S."/>
            <person name="Albert R."/>
            <person name="Binder M."/>
            <person name="Bloem J."/>
            <person name="Labutti K."/>
            <person name="Salamov A."/>
            <person name="Andreopoulos B."/>
            <person name="Baker S.E."/>
            <person name="Barry K."/>
            <person name="Bills G."/>
            <person name="Bluhm B.H."/>
            <person name="Cannon C."/>
            <person name="Castanera R."/>
            <person name="Culley D.E."/>
            <person name="Daum C."/>
            <person name="Ezra D."/>
            <person name="Gonzalez J.B."/>
            <person name="Henrissat B."/>
            <person name="Kuo A."/>
            <person name="Liang C."/>
            <person name="Lipzen A."/>
            <person name="Lutzoni F."/>
            <person name="Magnuson J."/>
            <person name="Mondo S."/>
            <person name="Nolan M."/>
            <person name="Ohm R."/>
            <person name="Pangilinan J."/>
            <person name="Park H.-J.H."/>
            <person name="Ramirez L."/>
            <person name="Alfaro M."/>
            <person name="Sun H."/>
            <person name="Tritt A."/>
            <person name="Yoshinaga Y."/>
            <person name="Zwiers L.-H.L."/>
            <person name="Turgeon B.G."/>
            <person name="Goodwin S.B."/>
            <person name="Spatafora J.W."/>
            <person name="Crous P.W."/>
            <person name="Grigoriev I.V."/>
        </authorList>
    </citation>
    <scope>NUCLEOTIDE SEQUENCE [LARGE SCALE GENOMIC DNA]</scope>
    <source>
        <strain evidence="2 3">CBS 611.86</strain>
    </source>
</reference>